<comment type="caution">
    <text evidence="5">The sequence shown here is derived from an EMBL/GenBank/DDBJ whole genome shotgun (WGS) entry which is preliminary data.</text>
</comment>
<dbReference type="PANTHER" id="PTHR43464">
    <property type="entry name" value="METHYLTRANSFERASE"/>
    <property type="match status" value="1"/>
</dbReference>
<dbReference type="SUPFAM" id="SSF53335">
    <property type="entry name" value="S-adenosyl-L-methionine-dependent methyltransferases"/>
    <property type="match status" value="1"/>
</dbReference>
<keyword evidence="2 5" id="KW-0808">Transferase</keyword>
<dbReference type="Pfam" id="PF13649">
    <property type="entry name" value="Methyltransf_25"/>
    <property type="match status" value="1"/>
</dbReference>
<dbReference type="CDD" id="cd02440">
    <property type="entry name" value="AdoMet_MTases"/>
    <property type="match status" value="1"/>
</dbReference>
<dbReference type="Gene3D" id="3.40.50.150">
    <property type="entry name" value="Vaccinia Virus protein VP39"/>
    <property type="match status" value="1"/>
</dbReference>
<accession>A0A523UQM4</accession>
<name>A0A523UQM4_UNCT6</name>
<evidence type="ECO:0000256" key="1">
    <source>
        <dbReference type="ARBA" id="ARBA00022603"/>
    </source>
</evidence>
<dbReference type="GO" id="GO:0032259">
    <property type="term" value="P:methylation"/>
    <property type="evidence" value="ECO:0007669"/>
    <property type="project" value="UniProtKB-KW"/>
</dbReference>
<dbReference type="GO" id="GO:0008168">
    <property type="term" value="F:methyltransferase activity"/>
    <property type="evidence" value="ECO:0007669"/>
    <property type="project" value="UniProtKB-KW"/>
</dbReference>
<dbReference type="Proteomes" id="UP000315525">
    <property type="component" value="Unassembled WGS sequence"/>
</dbReference>
<dbReference type="PANTHER" id="PTHR43464:SF19">
    <property type="entry name" value="UBIQUINONE BIOSYNTHESIS O-METHYLTRANSFERASE, MITOCHONDRIAL"/>
    <property type="match status" value="1"/>
</dbReference>
<feature type="domain" description="Methyltransferase" evidence="4">
    <location>
        <begin position="40"/>
        <end position="134"/>
    </location>
</feature>
<dbReference type="EMBL" id="SOJN01000108">
    <property type="protein sequence ID" value="TET44834.1"/>
    <property type="molecule type" value="Genomic_DNA"/>
</dbReference>
<sequence length="217" mass="25001">MNKDIGWEATYRRGEYRMREPYEDAEYLNHLFQKYHVHRILDLGCGNGRHLVYFARQGYEMCGMDIAPTAINLAEEWLAEEGLSADLVCGDMTKIHWAEDFFDAVICVKVINHHRVEGIRSAIKEVFRALRPGGWLFLTVSTSRPSGPFRNGVEVEPNTYVLLSGREKGVPHHYFDKEELLSEFSQFDIVDLHQDRTGRACMLARKPQKPLVGEETL</sequence>
<evidence type="ECO:0000259" key="4">
    <source>
        <dbReference type="Pfam" id="PF13649"/>
    </source>
</evidence>
<dbReference type="AlphaFoldDB" id="A0A523UQM4"/>
<reference evidence="5 6" key="1">
    <citation type="submission" date="2019-03" db="EMBL/GenBank/DDBJ databases">
        <title>Metabolic potential of uncultured bacteria and archaea associated with petroleum seepage in deep-sea sediments.</title>
        <authorList>
            <person name="Dong X."/>
            <person name="Hubert C."/>
        </authorList>
    </citation>
    <scope>NUCLEOTIDE SEQUENCE [LARGE SCALE GENOMIC DNA]</scope>
    <source>
        <strain evidence="5">E44_bin18</strain>
    </source>
</reference>
<keyword evidence="1 5" id="KW-0489">Methyltransferase</keyword>
<evidence type="ECO:0000256" key="3">
    <source>
        <dbReference type="ARBA" id="ARBA00022691"/>
    </source>
</evidence>
<dbReference type="InterPro" id="IPR029063">
    <property type="entry name" value="SAM-dependent_MTases_sf"/>
</dbReference>
<evidence type="ECO:0000256" key="2">
    <source>
        <dbReference type="ARBA" id="ARBA00022679"/>
    </source>
</evidence>
<dbReference type="InterPro" id="IPR041698">
    <property type="entry name" value="Methyltransf_25"/>
</dbReference>
<proteinExistence type="predicted"/>
<evidence type="ECO:0000313" key="6">
    <source>
        <dbReference type="Proteomes" id="UP000315525"/>
    </source>
</evidence>
<protein>
    <submittedName>
        <fullName evidence="5">Class I SAM-dependent methyltransferase</fullName>
    </submittedName>
</protein>
<gene>
    <name evidence="5" type="ORF">E3J62_09265</name>
</gene>
<evidence type="ECO:0000313" key="5">
    <source>
        <dbReference type="EMBL" id="TET44834.1"/>
    </source>
</evidence>
<organism evidence="5 6">
    <name type="scientific">candidate division TA06 bacterium</name>
    <dbReference type="NCBI Taxonomy" id="2250710"/>
    <lineage>
        <taxon>Bacteria</taxon>
        <taxon>Bacteria division TA06</taxon>
    </lineage>
</organism>
<keyword evidence="3" id="KW-0949">S-adenosyl-L-methionine</keyword>